<gene>
    <name evidence="1" type="ORF">FH603_5061</name>
</gene>
<keyword evidence="2" id="KW-1185">Reference proteome</keyword>
<name>A0ABR6WF17_9BACT</name>
<dbReference type="RefSeq" id="WP_186741162.1">
    <property type="nucleotide sequence ID" value="NZ_VFIA01000049.1"/>
</dbReference>
<dbReference type="Proteomes" id="UP000700732">
    <property type="component" value="Unassembled WGS sequence"/>
</dbReference>
<organism evidence="1 2">
    <name type="scientific">Spirosoma utsteinense</name>
    <dbReference type="NCBI Taxonomy" id="2585773"/>
    <lineage>
        <taxon>Bacteria</taxon>
        <taxon>Pseudomonadati</taxon>
        <taxon>Bacteroidota</taxon>
        <taxon>Cytophagia</taxon>
        <taxon>Cytophagales</taxon>
        <taxon>Cytophagaceae</taxon>
        <taxon>Spirosoma</taxon>
    </lineage>
</organism>
<sequence>MTTQEHINNFSLTLTKILNQELELGNKIIETSKGWPDNDTIIIFLGEPFKITHNINNICYRNIEDPHYWKEEYFDTSTKHVLACKF</sequence>
<comment type="caution">
    <text evidence="1">The sequence shown here is derived from an EMBL/GenBank/DDBJ whole genome shotgun (WGS) entry which is preliminary data.</text>
</comment>
<accession>A0ABR6WF17</accession>
<evidence type="ECO:0000313" key="1">
    <source>
        <dbReference type="EMBL" id="MBC3794532.1"/>
    </source>
</evidence>
<proteinExistence type="predicted"/>
<protein>
    <submittedName>
        <fullName evidence="1">Uncharacterized protein</fullName>
    </submittedName>
</protein>
<dbReference type="EMBL" id="VFIA01000049">
    <property type="protein sequence ID" value="MBC3794532.1"/>
    <property type="molecule type" value="Genomic_DNA"/>
</dbReference>
<evidence type="ECO:0000313" key="2">
    <source>
        <dbReference type="Proteomes" id="UP000700732"/>
    </source>
</evidence>
<reference evidence="1 2" key="1">
    <citation type="submission" date="2019-06" db="EMBL/GenBank/DDBJ databases">
        <title>Spirosoma utsteinense sp. nov. isolated from Antarctic ice-free soils.</title>
        <authorList>
            <person name="Tahon G."/>
        </authorList>
    </citation>
    <scope>NUCLEOTIDE SEQUENCE [LARGE SCALE GENOMIC DNA]</scope>
    <source>
        <strain evidence="1 2">LMG 31447</strain>
    </source>
</reference>